<organism evidence="2 3">
    <name type="scientific">Halocaridina rubra</name>
    <name type="common">Hawaiian red shrimp</name>
    <dbReference type="NCBI Taxonomy" id="373956"/>
    <lineage>
        <taxon>Eukaryota</taxon>
        <taxon>Metazoa</taxon>
        <taxon>Ecdysozoa</taxon>
        <taxon>Arthropoda</taxon>
        <taxon>Crustacea</taxon>
        <taxon>Multicrustacea</taxon>
        <taxon>Malacostraca</taxon>
        <taxon>Eumalacostraca</taxon>
        <taxon>Eucarida</taxon>
        <taxon>Decapoda</taxon>
        <taxon>Pleocyemata</taxon>
        <taxon>Caridea</taxon>
        <taxon>Atyoidea</taxon>
        <taxon>Atyidae</taxon>
        <taxon>Halocaridina</taxon>
    </lineage>
</organism>
<accession>A0AAN8XCT0</accession>
<dbReference type="Gene3D" id="2.20.25.240">
    <property type="match status" value="1"/>
</dbReference>
<feature type="compositionally biased region" description="Pro residues" evidence="1">
    <location>
        <begin position="207"/>
        <end position="255"/>
    </location>
</feature>
<dbReference type="Proteomes" id="UP001381693">
    <property type="component" value="Unassembled WGS sequence"/>
</dbReference>
<dbReference type="AlphaFoldDB" id="A0AAN8XCT0"/>
<sequence length="273" mass="30057">SSQFRCTCVEDSEDQSSLSFIMLPGATNRGKDLLVDSEGYTYIRDKLSAQGCRWRCTIRNKHLTCCGSVQQTGFHPGKFRLGPQKHKCSIKDHGSIEKKKISVEVKKQALARPFTSATAIVNEVMRAHVCESACTVSLPSTATLARTANKYRQEYRRANPPPQRVSAKVVKKSKVSLKKESEIPAFELEGGIPSSIPQRSKGMISHPLPPNLPPPSNLVTAPPPPLHHPPAPTAAPLPPPHPPPPQSQLQNPPPWTIFSVPPHYKYHCTNANY</sequence>
<protein>
    <recommendedName>
        <fullName evidence="4">FLYWCH-type domain-containing protein</fullName>
    </recommendedName>
</protein>
<reference evidence="2 3" key="1">
    <citation type="submission" date="2023-11" db="EMBL/GenBank/DDBJ databases">
        <title>Halocaridina rubra genome assembly.</title>
        <authorList>
            <person name="Smith C."/>
        </authorList>
    </citation>
    <scope>NUCLEOTIDE SEQUENCE [LARGE SCALE GENOMIC DNA]</scope>
    <source>
        <strain evidence="2">EP-1</strain>
        <tissue evidence="2">Whole</tissue>
    </source>
</reference>
<evidence type="ECO:0000313" key="3">
    <source>
        <dbReference type="Proteomes" id="UP001381693"/>
    </source>
</evidence>
<evidence type="ECO:0008006" key="4">
    <source>
        <dbReference type="Google" id="ProtNLM"/>
    </source>
</evidence>
<dbReference type="PANTHER" id="PTHR20956">
    <property type="entry name" value="HEH2P"/>
    <property type="match status" value="1"/>
</dbReference>
<gene>
    <name evidence="2" type="ORF">SK128_024156</name>
</gene>
<proteinExistence type="predicted"/>
<comment type="caution">
    <text evidence="2">The sequence shown here is derived from an EMBL/GenBank/DDBJ whole genome shotgun (WGS) entry which is preliminary data.</text>
</comment>
<keyword evidence="3" id="KW-1185">Reference proteome</keyword>
<feature type="region of interest" description="Disordered" evidence="1">
    <location>
        <begin position="190"/>
        <end position="256"/>
    </location>
</feature>
<dbReference type="PANTHER" id="PTHR20956:SF12">
    <property type="entry name" value="FLYWCH-TYPE DOMAIN-CONTAINING PROTEIN"/>
    <property type="match status" value="1"/>
</dbReference>
<evidence type="ECO:0000256" key="1">
    <source>
        <dbReference type="SAM" id="MobiDB-lite"/>
    </source>
</evidence>
<name>A0AAN8XCT0_HALRR</name>
<dbReference type="EMBL" id="JAXCGZ010004447">
    <property type="protein sequence ID" value="KAK7081766.1"/>
    <property type="molecule type" value="Genomic_DNA"/>
</dbReference>
<feature type="non-terminal residue" evidence="2">
    <location>
        <position position="1"/>
    </location>
</feature>
<evidence type="ECO:0000313" key="2">
    <source>
        <dbReference type="EMBL" id="KAK7081766.1"/>
    </source>
</evidence>